<gene>
    <name evidence="1" type="ORF">HPB47_012292</name>
</gene>
<dbReference type="EMBL" id="JABSTQ010011508">
    <property type="protein sequence ID" value="KAG0410592.1"/>
    <property type="molecule type" value="Genomic_DNA"/>
</dbReference>
<accession>A0AC60NU11</accession>
<reference evidence="1 2" key="1">
    <citation type="journal article" date="2020" name="Cell">
        <title>Large-Scale Comparative Analyses of Tick Genomes Elucidate Their Genetic Diversity and Vector Capacities.</title>
        <authorList>
            <consortium name="Tick Genome and Microbiome Consortium (TIGMIC)"/>
            <person name="Jia N."/>
            <person name="Wang J."/>
            <person name="Shi W."/>
            <person name="Du L."/>
            <person name="Sun Y."/>
            <person name="Zhan W."/>
            <person name="Jiang J.F."/>
            <person name="Wang Q."/>
            <person name="Zhang B."/>
            <person name="Ji P."/>
            <person name="Bell-Sakyi L."/>
            <person name="Cui X.M."/>
            <person name="Yuan T.T."/>
            <person name="Jiang B.G."/>
            <person name="Yang W.F."/>
            <person name="Lam T.T."/>
            <person name="Chang Q.C."/>
            <person name="Ding S.J."/>
            <person name="Wang X.J."/>
            <person name="Zhu J.G."/>
            <person name="Ruan X.D."/>
            <person name="Zhao L."/>
            <person name="Wei J.T."/>
            <person name="Ye R.Z."/>
            <person name="Que T.C."/>
            <person name="Du C.H."/>
            <person name="Zhou Y.H."/>
            <person name="Cheng J.X."/>
            <person name="Dai P.F."/>
            <person name="Guo W.B."/>
            <person name="Han X.H."/>
            <person name="Huang E.J."/>
            <person name="Li L.F."/>
            <person name="Wei W."/>
            <person name="Gao Y.C."/>
            <person name="Liu J.Z."/>
            <person name="Shao H.Z."/>
            <person name="Wang X."/>
            <person name="Wang C.C."/>
            <person name="Yang T.C."/>
            <person name="Huo Q.B."/>
            <person name="Li W."/>
            <person name="Chen H.Y."/>
            <person name="Chen S.E."/>
            <person name="Zhou L.G."/>
            <person name="Ni X.B."/>
            <person name="Tian J.H."/>
            <person name="Sheng Y."/>
            <person name="Liu T."/>
            <person name="Pan Y.S."/>
            <person name="Xia L.Y."/>
            <person name="Li J."/>
            <person name="Zhao F."/>
            <person name="Cao W.C."/>
        </authorList>
    </citation>
    <scope>NUCLEOTIDE SEQUENCE [LARGE SCALE GENOMIC DNA]</scope>
    <source>
        <strain evidence="1">Iper-2018</strain>
    </source>
</reference>
<sequence>MLQLLLDAQQGNQSSEYAKDTFKPLITEKHLLANSFVFLAGGFETTATSLAFILYELAKNQEEQEKVYKELKRIQRLKEELAYEDIQELTRLDMVTSECLRMYPPLVLFTTRVCTQDTTLMGEFFPAGVNVLVPTWNIHHDPELWPEPSQFNPERFGDGEAKHHDHPAAYLPFGLGPRECIGRRFALLELKIAVCKILAKYRIVPCSETEDPSGSSVMLRQLEVETLRRWRHSRSLMPFVSISMTNRQDGDLR</sequence>
<evidence type="ECO:0000313" key="2">
    <source>
        <dbReference type="Proteomes" id="UP000805193"/>
    </source>
</evidence>
<dbReference type="Proteomes" id="UP000805193">
    <property type="component" value="Unassembled WGS sequence"/>
</dbReference>
<organism evidence="1 2">
    <name type="scientific">Ixodes persulcatus</name>
    <name type="common">Taiga tick</name>
    <dbReference type="NCBI Taxonomy" id="34615"/>
    <lineage>
        <taxon>Eukaryota</taxon>
        <taxon>Metazoa</taxon>
        <taxon>Ecdysozoa</taxon>
        <taxon>Arthropoda</taxon>
        <taxon>Chelicerata</taxon>
        <taxon>Arachnida</taxon>
        <taxon>Acari</taxon>
        <taxon>Parasitiformes</taxon>
        <taxon>Ixodida</taxon>
        <taxon>Ixodoidea</taxon>
        <taxon>Ixodidae</taxon>
        <taxon>Ixodinae</taxon>
        <taxon>Ixodes</taxon>
    </lineage>
</organism>
<name>A0AC60NU11_IXOPE</name>
<keyword evidence="2" id="KW-1185">Reference proteome</keyword>
<evidence type="ECO:0000313" key="1">
    <source>
        <dbReference type="EMBL" id="KAG0410592.1"/>
    </source>
</evidence>
<comment type="caution">
    <text evidence="1">The sequence shown here is derived from an EMBL/GenBank/DDBJ whole genome shotgun (WGS) entry which is preliminary data.</text>
</comment>
<proteinExistence type="predicted"/>
<protein>
    <submittedName>
        <fullName evidence="1">Uncharacterized protein</fullName>
    </submittedName>
</protein>